<feature type="compositionally biased region" description="Pro residues" evidence="3">
    <location>
        <begin position="442"/>
        <end position="461"/>
    </location>
</feature>
<feature type="compositionally biased region" description="Low complexity" evidence="3">
    <location>
        <begin position="695"/>
        <end position="709"/>
    </location>
</feature>
<evidence type="ECO:0000256" key="1">
    <source>
        <dbReference type="ARBA" id="ARBA00022884"/>
    </source>
</evidence>
<dbReference type="GO" id="GO:0005737">
    <property type="term" value="C:cytoplasm"/>
    <property type="evidence" value="ECO:0007669"/>
    <property type="project" value="UniProtKB-ARBA"/>
</dbReference>
<dbReference type="InterPro" id="IPR036388">
    <property type="entry name" value="WH-like_DNA-bd_sf"/>
</dbReference>
<evidence type="ECO:0000313" key="6">
    <source>
        <dbReference type="Proteomes" id="UP000751190"/>
    </source>
</evidence>
<dbReference type="SMART" id="SM00715">
    <property type="entry name" value="LA"/>
    <property type="match status" value="1"/>
</dbReference>
<feature type="region of interest" description="Disordered" evidence="3">
    <location>
        <begin position="419"/>
        <end position="580"/>
    </location>
</feature>
<feature type="region of interest" description="Disordered" evidence="3">
    <location>
        <begin position="284"/>
        <end position="314"/>
    </location>
</feature>
<feature type="compositionally biased region" description="Pro residues" evidence="3">
    <location>
        <begin position="655"/>
        <end position="667"/>
    </location>
</feature>
<reference evidence="5" key="1">
    <citation type="submission" date="2021-05" db="EMBL/GenBank/DDBJ databases">
        <title>The genome of the haptophyte Pavlova lutheri (Diacronema luteri, Pavlovales) - a model for lipid biosynthesis in eukaryotic algae.</title>
        <authorList>
            <person name="Hulatt C.J."/>
            <person name="Posewitz M.C."/>
        </authorList>
    </citation>
    <scope>NUCLEOTIDE SEQUENCE</scope>
    <source>
        <strain evidence="5">NIVA-4/92</strain>
    </source>
</reference>
<keyword evidence="6" id="KW-1185">Reference proteome</keyword>
<accession>A0A8J5X836</accession>
<feature type="compositionally biased region" description="Pro residues" evidence="3">
    <location>
        <begin position="299"/>
        <end position="312"/>
    </location>
</feature>
<dbReference type="Pfam" id="PF05383">
    <property type="entry name" value="La"/>
    <property type="match status" value="1"/>
</dbReference>
<dbReference type="SUPFAM" id="SSF46785">
    <property type="entry name" value="Winged helix' DNA-binding domain"/>
    <property type="match status" value="1"/>
</dbReference>
<proteinExistence type="predicted"/>
<evidence type="ECO:0000256" key="3">
    <source>
        <dbReference type="SAM" id="MobiDB-lite"/>
    </source>
</evidence>
<dbReference type="AlphaFoldDB" id="A0A8J5X836"/>
<dbReference type="OrthoDB" id="340227at2759"/>
<dbReference type="Proteomes" id="UP000751190">
    <property type="component" value="Unassembled WGS sequence"/>
</dbReference>
<dbReference type="CDD" id="cd07323">
    <property type="entry name" value="LAM"/>
    <property type="match status" value="1"/>
</dbReference>
<feature type="domain" description="HTH La-type RNA-binding" evidence="4">
    <location>
        <begin position="153"/>
        <end position="243"/>
    </location>
</feature>
<feature type="compositionally biased region" description="Low complexity" evidence="3">
    <location>
        <begin position="529"/>
        <end position="541"/>
    </location>
</feature>
<dbReference type="InterPro" id="IPR036390">
    <property type="entry name" value="WH_DNA-bd_sf"/>
</dbReference>
<feature type="region of interest" description="Disordered" evidence="3">
    <location>
        <begin position="612"/>
        <end position="709"/>
    </location>
</feature>
<feature type="region of interest" description="Disordered" evidence="3">
    <location>
        <begin position="350"/>
        <end position="385"/>
    </location>
</feature>
<dbReference type="InterPro" id="IPR045180">
    <property type="entry name" value="La_dom_prot"/>
</dbReference>
<gene>
    <name evidence="5" type="ORF">KFE25_012757</name>
</gene>
<protein>
    <recommendedName>
        <fullName evidence="4">HTH La-type RNA-binding domain-containing protein</fullName>
    </recommendedName>
</protein>
<evidence type="ECO:0000256" key="2">
    <source>
        <dbReference type="PROSITE-ProRule" id="PRU00332"/>
    </source>
</evidence>
<feature type="compositionally biased region" description="Low complexity" evidence="3">
    <location>
        <begin position="668"/>
        <end position="687"/>
    </location>
</feature>
<organism evidence="5 6">
    <name type="scientific">Diacronema lutheri</name>
    <name type="common">Unicellular marine alga</name>
    <name type="synonym">Monochrysis lutheri</name>
    <dbReference type="NCBI Taxonomy" id="2081491"/>
    <lineage>
        <taxon>Eukaryota</taxon>
        <taxon>Haptista</taxon>
        <taxon>Haptophyta</taxon>
        <taxon>Pavlovophyceae</taxon>
        <taxon>Pavlovales</taxon>
        <taxon>Pavlovaceae</taxon>
        <taxon>Diacronema</taxon>
    </lineage>
</organism>
<keyword evidence="1 2" id="KW-0694">RNA-binding</keyword>
<dbReference type="PANTHER" id="PTHR22792">
    <property type="entry name" value="LUPUS LA PROTEIN-RELATED"/>
    <property type="match status" value="1"/>
</dbReference>
<dbReference type="PANTHER" id="PTHR22792:SF132">
    <property type="entry name" value="LA-RELATED PROTEIN 1"/>
    <property type="match status" value="1"/>
</dbReference>
<feature type="compositionally biased region" description="Low complexity" evidence="3">
    <location>
        <begin position="365"/>
        <end position="385"/>
    </location>
</feature>
<feature type="region of interest" description="Disordered" evidence="3">
    <location>
        <begin position="1"/>
        <end position="26"/>
    </location>
</feature>
<sequence length="818" mass="80175">MAAEGVTFESPDAGSARPAERHARGKMPQMAVKHAGAARARAHASGAGAGAGMPARRGARSAFEAFNAQASVARGGGSFGETYAAHVAVPHLALEGHAPAELLFATAATSPLGGLSPAAAALDFAQLSAAAAAVGGLPAPVDGAELDPATFAAHERVLLKQLVRQQVEYYFSAENLSRDTFLRSQMGEADGRVGVPTIARFNRMRQLSADLALVAEALAESELVDISPQGVRPRVGWQQWLPSAVAAAAGGGGAGAAGRTSPQASVGAHADAIAVDGADADARATAAAGAAPHGAPARAQPPLPPHAPPAVPPHGLSFAAAAGARLGAHAQPVACAGSCALLAAAGATASGPSRLGAGSRRVSPTAASSDSELSTTDTLLGGGMAHSPAQQLHAAHAAAAAAIAAQLGVCLPPPPPFVPPLPPRGAPPGAMGANAARRSEDAPPPQPLPPPPQPLQQPPRPGCAQVLAGPSPPERGHARNAQLGLSGGWSPDTSMSASAPSTGRSSPPTSPTAASAPARAGAPRRKASADAAAYDASGGARPSPPIGAAGMAKRSPGTNPNSGGVGSAKGARKPKGAAATEARVVIEEFVLPADDPTLASVRDAVAAAATLGAQPAAHPSASHGGKPQQPARGGQARGGSGAGGSGGAAHQPAQPRQPQPPQPPQPPQFEAQAQAQAAHAAAQPRQKASLRRPHGATAHQRARAASAATASGRARAALARSVAAGRSAARVVGTAGTRAGAAAVGALRDPRAQAGLVLGAALLLTALSSSHAAQAACATAARLVEGPALSAVWSVLSLRAVCHLWPHLGAALAPRRHG</sequence>
<feature type="compositionally biased region" description="Low complexity" evidence="3">
    <location>
        <begin position="496"/>
        <end position="521"/>
    </location>
</feature>
<dbReference type="Gene3D" id="1.10.10.10">
    <property type="entry name" value="Winged helix-like DNA-binding domain superfamily/Winged helix DNA-binding domain"/>
    <property type="match status" value="1"/>
</dbReference>
<feature type="compositionally biased region" description="Gly residues" evidence="3">
    <location>
        <begin position="635"/>
        <end position="647"/>
    </location>
</feature>
<feature type="compositionally biased region" description="Low complexity" evidence="3">
    <location>
        <begin position="284"/>
        <end position="298"/>
    </location>
</feature>
<evidence type="ECO:0000313" key="5">
    <source>
        <dbReference type="EMBL" id="KAG8458097.1"/>
    </source>
</evidence>
<dbReference type="InterPro" id="IPR006630">
    <property type="entry name" value="La_HTH"/>
</dbReference>
<dbReference type="GO" id="GO:0003723">
    <property type="term" value="F:RNA binding"/>
    <property type="evidence" value="ECO:0007669"/>
    <property type="project" value="UniProtKB-UniRule"/>
</dbReference>
<feature type="compositionally biased region" description="Low complexity" evidence="3">
    <location>
        <begin position="427"/>
        <end position="436"/>
    </location>
</feature>
<name>A0A8J5X836_DIALT</name>
<dbReference type="PROSITE" id="PS50961">
    <property type="entry name" value="HTH_LA"/>
    <property type="match status" value="1"/>
</dbReference>
<comment type="caution">
    <text evidence="5">The sequence shown here is derived from an EMBL/GenBank/DDBJ whole genome shotgun (WGS) entry which is preliminary data.</text>
</comment>
<evidence type="ECO:0000259" key="4">
    <source>
        <dbReference type="PROSITE" id="PS50961"/>
    </source>
</evidence>
<dbReference type="OMA" id="HWRPPDP"/>
<dbReference type="EMBL" id="JAGTXO010000057">
    <property type="protein sequence ID" value="KAG8458097.1"/>
    <property type="molecule type" value="Genomic_DNA"/>
</dbReference>